<dbReference type="AlphaFoldDB" id="A0A7X3FHM3"/>
<dbReference type="OrthoDB" id="2925129at2"/>
<organism evidence="3 4">
    <name type="scientific">Paenibacillus lutrae</name>
    <dbReference type="NCBI Taxonomy" id="2078573"/>
    <lineage>
        <taxon>Bacteria</taxon>
        <taxon>Bacillati</taxon>
        <taxon>Bacillota</taxon>
        <taxon>Bacilli</taxon>
        <taxon>Bacillales</taxon>
        <taxon>Paenibacillaceae</taxon>
        <taxon>Paenibacillus</taxon>
    </lineage>
</organism>
<feature type="domain" description="Putative sensor" evidence="2">
    <location>
        <begin position="14"/>
        <end position="186"/>
    </location>
</feature>
<reference evidence="3 4" key="1">
    <citation type="journal article" date="2019" name="Microorganisms">
        <title>Paenibacillus lutrae sp. nov., A Chitinolytic Species Isolated from A River Otter in Castril Natural Park, Granada, Spain.</title>
        <authorList>
            <person name="Rodriguez M."/>
            <person name="Reina J.C."/>
            <person name="Bejar V."/>
            <person name="Llamas I."/>
        </authorList>
    </citation>
    <scope>NUCLEOTIDE SEQUENCE [LARGE SCALE GENOMIC DNA]</scope>
    <source>
        <strain evidence="3 4">N10</strain>
    </source>
</reference>
<keyword evidence="4" id="KW-1185">Reference proteome</keyword>
<feature type="transmembrane region" description="Helical" evidence="1">
    <location>
        <begin position="112"/>
        <end position="137"/>
    </location>
</feature>
<evidence type="ECO:0000313" key="4">
    <source>
        <dbReference type="Proteomes" id="UP000490800"/>
    </source>
</evidence>
<keyword evidence="1" id="KW-0472">Membrane</keyword>
<protein>
    <submittedName>
        <fullName evidence="3">Luciferase</fullName>
    </submittedName>
</protein>
<name>A0A7X3FHM3_9BACL</name>
<keyword evidence="1" id="KW-1133">Transmembrane helix</keyword>
<evidence type="ECO:0000256" key="1">
    <source>
        <dbReference type="SAM" id="Phobius"/>
    </source>
</evidence>
<dbReference type="RefSeq" id="WP_157335286.1">
    <property type="nucleotide sequence ID" value="NZ_RHLK01000004.1"/>
</dbReference>
<feature type="transmembrane region" description="Helical" evidence="1">
    <location>
        <begin position="157"/>
        <end position="180"/>
    </location>
</feature>
<feature type="transmembrane region" description="Helical" evidence="1">
    <location>
        <begin position="37"/>
        <end position="53"/>
    </location>
</feature>
<dbReference type="EMBL" id="RHLK01000004">
    <property type="protein sequence ID" value="MVO99938.1"/>
    <property type="molecule type" value="Genomic_DNA"/>
</dbReference>
<dbReference type="Proteomes" id="UP000490800">
    <property type="component" value="Unassembled WGS sequence"/>
</dbReference>
<evidence type="ECO:0000259" key="2">
    <source>
        <dbReference type="Pfam" id="PF13796"/>
    </source>
</evidence>
<keyword evidence="1" id="KW-0812">Transmembrane</keyword>
<comment type="caution">
    <text evidence="3">The sequence shown here is derived from an EMBL/GenBank/DDBJ whole genome shotgun (WGS) entry which is preliminary data.</text>
</comment>
<proteinExistence type="predicted"/>
<accession>A0A7X3FHM3</accession>
<dbReference type="InterPro" id="IPR025828">
    <property type="entry name" value="Put_sensor_dom"/>
</dbReference>
<dbReference type="Pfam" id="PF13796">
    <property type="entry name" value="Sensor"/>
    <property type="match status" value="1"/>
</dbReference>
<gene>
    <name evidence="3" type="ORF">EDM21_10410</name>
</gene>
<feature type="transmembrane region" description="Helical" evidence="1">
    <location>
        <begin position="12"/>
        <end position="31"/>
    </location>
</feature>
<evidence type="ECO:0000313" key="3">
    <source>
        <dbReference type="EMBL" id="MVO99938.1"/>
    </source>
</evidence>
<sequence length="200" mass="22918">MERRLLKHVQNFWFLLLTFGTGFFYFCFYMVSLTFGLSLSFTLIGIPLLKNIMRTTQTFTQYERIQTKLYTDISIESYPGKALAEGSVWLQAKEELLDPVNWKAIQWLMLKFLLGLVCFLGAFVLYISPLIMIAAPLLLHFVDMYIVVPIDTLFKSLVVMVIGFICVFAGGKLGSLLVVLAGGYTRDMFRALNQTNRKKH</sequence>